<dbReference type="EMBL" id="JBHUGH010000012">
    <property type="protein sequence ID" value="MFD1913585.1"/>
    <property type="molecule type" value="Genomic_DNA"/>
</dbReference>
<keyword evidence="8" id="KW-1185">Reference proteome</keyword>
<dbReference type="PANTHER" id="PTHR45694">
    <property type="entry name" value="GLUTAREDOXIN 2"/>
    <property type="match status" value="1"/>
</dbReference>
<dbReference type="Pfam" id="PF00462">
    <property type="entry name" value="Glutaredoxin"/>
    <property type="match status" value="1"/>
</dbReference>
<dbReference type="PANTHER" id="PTHR45694:SF18">
    <property type="entry name" value="GLUTAREDOXIN-1-RELATED"/>
    <property type="match status" value="1"/>
</dbReference>
<proteinExistence type="inferred from homology"/>
<evidence type="ECO:0000256" key="2">
    <source>
        <dbReference type="ARBA" id="ARBA00007787"/>
    </source>
</evidence>
<dbReference type="InterPro" id="IPR014025">
    <property type="entry name" value="Glutaredoxin_subgr"/>
</dbReference>
<dbReference type="NCBIfam" id="TIGR02181">
    <property type="entry name" value="GRX_bact"/>
    <property type="match status" value="1"/>
</dbReference>
<dbReference type="RefSeq" id="WP_390263680.1">
    <property type="nucleotide sequence ID" value="NZ_JBHUGH010000012.1"/>
</dbReference>
<protein>
    <recommendedName>
        <fullName evidence="5">Glutaredoxin</fullName>
    </recommendedName>
</protein>
<reference evidence="8" key="1">
    <citation type="journal article" date="2019" name="Int. J. Syst. Evol. Microbiol.">
        <title>The Global Catalogue of Microorganisms (GCM) 10K type strain sequencing project: providing services to taxonomists for standard genome sequencing and annotation.</title>
        <authorList>
            <consortium name="The Broad Institute Genomics Platform"/>
            <consortium name="The Broad Institute Genome Sequencing Center for Infectious Disease"/>
            <person name="Wu L."/>
            <person name="Ma J."/>
        </authorList>
    </citation>
    <scope>NUCLEOTIDE SEQUENCE [LARGE SCALE GENOMIC DNA]</scope>
    <source>
        <strain evidence="8">CGMCC 4.7242</strain>
    </source>
</reference>
<organism evidence="7 8">
    <name type="scientific">Halodurantibacterium flavum</name>
    <dbReference type="NCBI Taxonomy" id="1382802"/>
    <lineage>
        <taxon>Bacteria</taxon>
        <taxon>Pseudomonadati</taxon>
        <taxon>Pseudomonadota</taxon>
        <taxon>Alphaproteobacteria</taxon>
        <taxon>Rhodobacterales</taxon>
        <taxon>Paracoccaceae</taxon>
        <taxon>Halodurantibacterium</taxon>
    </lineage>
</organism>
<comment type="similarity">
    <text evidence="2 5">Belongs to the glutaredoxin family.</text>
</comment>
<evidence type="ECO:0000313" key="8">
    <source>
        <dbReference type="Proteomes" id="UP001597353"/>
    </source>
</evidence>
<feature type="domain" description="Glutaredoxin" evidence="6">
    <location>
        <begin position="4"/>
        <end position="64"/>
    </location>
</feature>
<keyword evidence="5" id="KW-0676">Redox-active center</keyword>
<dbReference type="Gene3D" id="3.40.30.10">
    <property type="entry name" value="Glutaredoxin"/>
    <property type="match status" value="1"/>
</dbReference>
<gene>
    <name evidence="7" type="primary">grxC</name>
    <name evidence="7" type="ORF">ACFSGJ_15335</name>
</gene>
<evidence type="ECO:0000313" key="7">
    <source>
        <dbReference type="EMBL" id="MFD1913585.1"/>
    </source>
</evidence>
<keyword evidence="5" id="KW-0963">Cytoplasm</keyword>
<dbReference type="Proteomes" id="UP001597353">
    <property type="component" value="Unassembled WGS sequence"/>
</dbReference>
<dbReference type="PRINTS" id="PR00160">
    <property type="entry name" value="GLUTAREDOXIN"/>
</dbReference>
<evidence type="ECO:0000256" key="4">
    <source>
        <dbReference type="ARBA" id="ARBA00022982"/>
    </source>
</evidence>
<dbReference type="SUPFAM" id="SSF52833">
    <property type="entry name" value="Thioredoxin-like"/>
    <property type="match status" value="1"/>
</dbReference>
<sequence length="85" mass="9338">MQPVEIYTSPTCGYCHAAKHLLRQKGVSFTEHDVSRDPALRQKMMQRANGRHTVPQIFIGTTHVGGSDDLHALERAGKLDALLAG</sequence>
<keyword evidence="4 5" id="KW-0249">Electron transport</keyword>
<dbReference type="PROSITE" id="PS51354">
    <property type="entry name" value="GLUTAREDOXIN_2"/>
    <property type="match status" value="1"/>
</dbReference>
<keyword evidence="3 5" id="KW-0813">Transport</keyword>
<evidence type="ECO:0000256" key="5">
    <source>
        <dbReference type="RuleBase" id="RU364065"/>
    </source>
</evidence>
<dbReference type="InterPro" id="IPR011900">
    <property type="entry name" value="GRX_bact"/>
</dbReference>
<dbReference type="CDD" id="cd03418">
    <property type="entry name" value="GRX_GRXb_1_3_like"/>
    <property type="match status" value="1"/>
</dbReference>
<evidence type="ECO:0000256" key="3">
    <source>
        <dbReference type="ARBA" id="ARBA00022448"/>
    </source>
</evidence>
<evidence type="ECO:0000256" key="1">
    <source>
        <dbReference type="ARBA" id="ARBA00002549"/>
    </source>
</evidence>
<comment type="caution">
    <text evidence="7">The sequence shown here is derived from an EMBL/GenBank/DDBJ whole genome shotgun (WGS) entry which is preliminary data.</text>
</comment>
<dbReference type="InterPro" id="IPR036249">
    <property type="entry name" value="Thioredoxin-like_sf"/>
</dbReference>
<evidence type="ECO:0000259" key="6">
    <source>
        <dbReference type="Pfam" id="PF00462"/>
    </source>
</evidence>
<accession>A0ABW4S7N2</accession>
<name>A0ABW4S7N2_9RHOB</name>
<dbReference type="InterPro" id="IPR002109">
    <property type="entry name" value="Glutaredoxin"/>
</dbReference>
<comment type="function">
    <text evidence="1 5">Has a glutathione-disulfide oxidoreductase activity in the presence of NADPH and glutathione reductase. Reduces low molecular weight disulfides and proteins.</text>
</comment>